<evidence type="ECO:0000313" key="1">
    <source>
        <dbReference type="EMBL" id="ASY12771.1"/>
    </source>
</evidence>
<dbReference type="Pfam" id="PF05258">
    <property type="entry name" value="DciA"/>
    <property type="match status" value="1"/>
</dbReference>
<accession>A0A249K7K8</accession>
<name>A0A249K7K8_9ACTN</name>
<evidence type="ECO:0000313" key="2">
    <source>
        <dbReference type="Proteomes" id="UP000217171"/>
    </source>
</evidence>
<sequence>MKRDLAKELYKFYRSGFRKTQNNDQTNESREKNIDPQSLEAVLAEMVAGRNWGQGIAEGNLFSNWAEVVGVEIAEHTTPISLVDGRLTIQSTSSAWATQMRLMQNELLKTISNSAPGALVEELNMIGPHAPSWKRGLRSIKGARGPRDTYG</sequence>
<protein>
    <submittedName>
        <fullName evidence="1">RNA-binding protein</fullName>
    </submittedName>
</protein>
<dbReference type="PANTHER" id="PTHR36456">
    <property type="entry name" value="UPF0232 PROTEIN SCO3875"/>
    <property type="match status" value="1"/>
</dbReference>
<reference evidence="1 2" key="1">
    <citation type="submission" date="2016-07" db="EMBL/GenBank/DDBJ databases">
        <title>High microdiversification within the ubiquitous acI lineage of Actinobacteria.</title>
        <authorList>
            <person name="Neuenschwander S.M."/>
            <person name="Salcher M."/>
            <person name="Ghai R."/>
            <person name="Pernthaler J."/>
        </authorList>
    </citation>
    <scope>NUCLEOTIDE SEQUENCE [LARGE SCALE GENOMIC DNA]</scope>
    <source>
        <strain evidence="1">MMS-21-160</strain>
    </source>
</reference>
<dbReference type="InterPro" id="IPR007922">
    <property type="entry name" value="DciA-like"/>
</dbReference>
<gene>
    <name evidence="1" type="ORF">B1s21160_00020</name>
</gene>
<dbReference type="PANTHER" id="PTHR36456:SF1">
    <property type="entry name" value="UPF0232 PROTEIN SCO3875"/>
    <property type="match status" value="1"/>
</dbReference>
<dbReference type="OrthoDB" id="5516926at2"/>
<proteinExistence type="predicted"/>
<dbReference type="AlphaFoldDB" id="A0A249K7K8"/>
<keyword evidence="2" id="KW-1185">Reference proteome</keyword>
<dbReference type="EMBL" id="CP016771">
    <property type="protein sequence ID" value="ASY12771.1"/>
    <property type="molecule type" value="Genomic_DNA"/>
</dbReference>
<organism evidence="1 2">
    <name type="scientific">Candidatus Nanopelagicus hibericus</name>
    <dbReference type="NCBI Taxonomy" id="1884915"/>
    <lineage>
        <taxon>Bacteria</taxon>
        <taxon>Bacillati</taxon>
        <taxon>Actinomycetota</taxon>
        <taxon>Actinomycetes</taxon>
        <taxon>Candidatus Nanopelagicales</taxon>
        <taxon>Candidatus Nanopelagicaceae</taxon>
        <taxon>Candidatus Nanopelagicus</taxon>
    </lineage>
</organism>
<dbReference type="RefSeq" id="WP_095671879.1">
    <property type="nucleotide sequence ID" value="NZ_CP016771.1"/>
</dbReference>
<dbReference type="Proteomes" id="UP000217171">
    <property type="component" value="Chromosome"/>
</dbReference>
<dbReference type="KEGG" id="nhi:B1s21160_00020"/>